<organism evidence="1 2">
    <name type="scientific">Lindgomyces ingoldianus</name>
    <dbReference type="NCBI Taxonomy" id="673940"/>
    <lineage>
        <taxon>Eukaryota</taxon>
        <taxon>Fungi</taxon>
        <taxon>Dikarya</taxon>
        <taxon>Ascomycota</taxon>
        <taxon>Pezizomycotina</taxon>
        <taxon>Dothideomycetes</taxon>
        <taxon>Pleosporomycetidae</taxon>
        <taxon>Pleosporales</taxon>
        <taxon>Lindgomycetaceae</taxon>
        <taxon>Lindgomyces</taxon>
    </lineage>
</organism>
<gene>
    <name evidence="1" type="ORF">BDR25DRAFT_361579</name>
</gene>
<sequence>MTAGFTSNSQNHCSKSASHASSRFGVFGLRILIRDKRIHPQPQSRKHRLRKAAFAMCRVEERVYVVDGVRKTFEDPFPCHNARRGMLCNNVSRKTIEYYSQPPSVTRDDASSPASYNPPTPTGTGTYLVEKRRPAGVTRRPSTRDGTTRTIKPEIIINIGSKKDKSKRYPAPGHKRTSLGAVSIASSNEVHIDSPGSDASYTVFTGYPEASVSPPNQFSQSPAFNIVTAAPKSHHRHTSSASSFTTSSQPPSLYATSEPDSPSTRRPARYPPTIVHNPPHGASSNTFTPSSPTVTHAPAPSNHSYRIATPNDSAPKENIASDGLFPLDYAEFHGPSSSPNGSFTRAAAPEITDRDADRARQRKLKAEAEKKAEKKRQEEADELLARSMQDQEAKQVRFELGRADARAKERAENLLAESEKRRAEEREEYRQRKLKEQDERAAKDAKKEKPTERNRLKDEVARRKKQAEEAESKVRVSEKRDSRPPTRDPLKRHSQSRRNSITQEIAQKERELLLMETQAQMAREREAAEQRERDERAAFLRQQQETSQAYWSPRRDDRYSVTNDGPGIGRRGSVSSRRNSISSNAPPVGLGRSNSKRVSVHQPIPPANLPPLNTTFPQPFSTRPSSSHHQQPSTPLFSQPPSAQARPSARHLPYSDNPFAQPLAAARHSPPMPPRDTWAARDMREALPRETAPTHHRQPSDDRQRTLRRRGEEVIDRATEDRTRGHDRAKQATRNMGKVVGFEDDYDDSRSENEEDRVAGYGPRLGLGKHGHGHGKRRIIPVAVPSHFFLYPLENSHIPTRPVFSSFSHYCASSCYTYYSDKAGISFCCLPIQFIIHMYTPYPIPSYRVPFPHTIHYIILADLLAYMYIVCPMFTFTGSVFALHFGVGDIGRKWKKMFDNLFLPLHLVQNVVDFNQIFWECQGPEKPTRLLKARGGARRTPQPQPLYIGQKLRLEITFLGIFWTTGANYSLQSSLRTTNAADSGNGTC</sequence>
<dbReference type="EMBL" id="MU003536">
    <property type="protein sequence ID" value="KAF2464501.1"/>
    <property type="molecule type" value="Genomic_DNA"/>
</dbReference>
<accession>A0ACB6QC78</accession>
<dbReference type="Proteomes" id="UP000799755">
    <property type="component" value="Unassembled WGS sequence"/>
</dbReference>
<proteinExistence type="predicted"/>
<keyword evidence="2" id="KW-1185">Reference proteome</keyword>
<evidence type="ECO:0000313" key="1">
    <source>
        <dbReference type="EMBL" id="KAF2464501.1"/>
    </source>
</evidence>
<reference evidence="1" key="1">
    <citation type="journal article" date="2020" name="Stud. Mycol.">
        <title>101 Dothideomycetes genomes: a test case for predicting lifestyles and emergence of pathogens.</title>
        <authorList>
            <person name="Haridas S."/>
            <person name="Albert R."/>
            <person name="Binder M."/>
            <person name="Bloem J."/>
            <person name="Labutti K."/>
            <person name="Salamov A."/>
            <person name="Andreopoulos B."/>
            <person name="Baker S."/>
            <person name="Barry K."/>
            <person name="Bills G."/>
            <person name="Bluhm B."/>
            <person name="Cannon C."/>
            <person name="Castanera R."/>
            <person name="Culley D."/>
            <person name="Daum C."/>
            <person name="Ezra D."/>
            <person name="Gonzalez J."/>
            <person name="Henrissat B."/>
            <person name="Kuo A."/>
            <person name="Liang C."/>
            <person name="Lipzen A."/>
            <person name="Lutzoni F."/>
            <person name="Magnuson J."/>
            <person name="Mondo S."/>
            <person name="Nolan M."/>
            <person name="Ohm R."/>
            <person name="Pangilinan J."/>
            <person name="Park H.-J."/>
            <person name="Ramirez L."/>
            <person name="Alfaro M."/>
            <person name="Sun H."/>
            <person name="Tritt A."/>
            <person name="Yoshinaga Y."/>
            <person name="Zwiers L.-H."/>
            <person name="Turgeon B."/>
            <person name="Goodwin S."/>
            <person name="Spatafora J."/>
            <person name="Crous P."/>
            <person name="Grigoriev I."/>
        </authorList>
    </citation>
    <scope>NUCLEOTIDE SEQUENCE</scope>
    <source>
        <strain evidence="1">ATCC 200398</strain>
    </source>
</reference>
<evidence type="ECO:0000313" key="2">
    <source>
        <dbReference type="Proteomes" id="UP000799755"/>
    </source>
</evidence>
<name>A0ACB6QC78_9PLEO</name>
<comment type="caution">
    <text evidence="1">The sequence shown here is derived from an EMBL/GenBank/DDBJ whole genome shotgun (WGS) entry which is preliminary data.</text>
</comment>
<protein>
    <submittedName>
        <fullName evidence="1">Uncharacterized protein</fullName>
    </submittedName>
</protein>